<comment type="similarity">
    <text evidence="1 2">Belongs to the calycin superfamily. Lipocalin family.</text>
</comment>
<organism evidence="4 5">
    <name type="scientific">Bonamia ostreae</name>
    <dbReference type="NCBI Taxonomy" id="126728"/>
    <lineage>
        <taxon>Eukaryota</taxon>
        <taxon>Sar</taxon>
        <taxon>Rhizaria</taxon>
        <taxon>Endomyxa</taxon>
        <taxon>Ascetosporea</taxon>
        <taxon>Haplosporida</taxon>
        <taxon>Bonamia</taxon>
    </lineage>
</organism>
<comment type="caution">
    <text evidence="4">The sequence shown here is derived from an EMBL/GenBank/DDBJ whole genome shotgun (WGS) entry which is preliminary data.</text>
</comment>
<dbReference type="Proteomes" id="UP001439008">
    <property type="component" value="Unassembled WGS sequence"/>
</dbReference>
<dbReference type="EMBL" id="JBDODL010000770">
    <property type="protein sequence ID" value="MES1920617.1"/>
    <property type="molecule type" value="Genomic_DNA"/>
</dbReference>
<evidence type="ECO:0000256" key="2">
    <source>
        <dbReference type="PIRNR" id="PIRNR036893"/>
    </source>
</evidence>
<dbReference type="PIRSF" id="PIRSF036893">
    <property type="entry name" value="Lipocalin_ApoD"/>
    <property type="match status" value="1"/>
</dbReference>
<name>A0ABV2AMT1_9EUKA</name>
<keyword evidence="5" id="KW-1185">Reference proteome</keyword>
<dbReference type="Pfam" id="PF08212">
    <property type="entry name" value="Lipocalin_2"/>
    <property type="match status" value="1"/>
</dbReference>
<gene>
    <name evidence="4" type="ORF">MHBO_002271</name>
</gene>
<evidence type="ECO:0000313" key="4">
    <source>
        <dbReference type="EMBL" id="MES1920617.1"/>
    </source>
</evidence>
<dbReference type="PANTHER" id="PTHR10612:SF34">
    <property type="entry name" value="APOLIPOPROTEIN D"/>
    <property type="match status" value="1"/>
</dbReference>
<evidence type="ECO:0000256" key="1">
    <source>
        <dbReference type="ARBA" id="ARBA00006889"/>
    </source>
</evidence>
<dbReference type="InterPro" id="IPR012674">
    <property type="entry name" value="Calycin"/>
</dbReference>
<dbReference type="InterPro" id="IPR047202">
    <property type="entry name" value="Lipocalin_Blc-like_dom"/>
</dbReference>
<evidence type="ECO:0000313" key="5">
    <source>
        <dbReference type="Proteomes" id="UP001439008"/>
    </source>
</evidence>
<evidence type="ECO:0000259" key="3">
    <source>
        <dbReference type="Pfam" id="PF08212"/>
    </source>
</evidence>
<dbReference type="SUPFAM" id="SSF50814">
    <property type="entry name" value="Lipocalins"/>
    <property type="match status" value="1"/>
</dbReference>
<dbReference type="InterPro" id="IPR022272">
    <property type="entry name" value="Lipocalin_CS"/>
</dbReference>
<accession>A0ABV2AMT1</accession>
<proteinExistence type="inferred from homology"/>
<dbReference type="CDD" id="cd19438">
    <property type="entry name" value="lipocalin_Blc-like"/>
    <property type="match status" value="1"/>
</dbReference>
<dbReference type="PROSITE" id="PS00213">
    <property type="entry name" value="LIPOCALIN"/>
    <property type="match status" value="1"/>
</dbReference>
<sequence>MPAKISDLSTAKNVDLEKYQGQWYEIARIENYFEKRCGVGEMAPIAVYSLKQNNIFGVINSCRQVKNNKIKRVSGIAIVLDSPNNAIFHVNFVPIIKNFPSIIKFFVKTGNYWILKVIFRENNSYKYDLAYVCSPDRRCLWFLCRTSQVTEKEYDDFVEFSEKQKFDLTNLKRVR</sequence>
<protein>
    <recommendedName>
        <fullName evidence="3">Lipocalin/cytosolic fatty-acid binding domain-containing protein</fullName>
    </recommendedName>
</protein>
<dbReference type="Gene3D" id="2.40.128.20">
    <property type="match status" value="1"/>
</dbReference>
<dbReference type="InterPro" id="IPR022271">
    <property type="entry name" value="Lipocalin_ApoD"/>
</dbReference>
<dbReference type="PANTHER" id="PTHR10612">
    <property type="entry name" value="APOLIPOPROTEIN D"/>
    <property type="match status" value="1"/>
</dbReference>
<dbReference type="InterPro" id="IPR000566">
    <property type="entry name" value="Lipocln_cytosolic_FA-bd_dom"/>
</dbReference>
<reference evidence="4 5" key="1">
    <citation type="journal article" date="2024" name="BMC Biol.">
        <title>Comparative genomics of Ascetosporea gives new insight into the evolutionary basis for animal parasitism in Rhizaria.</title>
        <authorList>
            <person name="Hiltunen Thoren M."/>
            <person name="Onut-Brannstrom I."/>
            <person name="Alfjorden A."/>
            <person name="Peckova H."/>
            <person name="Swords F."/>
            <person name="Hooper C."/>
            <person name="Holzer A.S."/>
            <person name="Bass D."/>
            <person name="Burki F."/>
        </authorList>
    </citation>
    <scope>NUCLEOTIDE SEQUENCE [LARGE SCALE GENOMIC DNA]</scope>
    <source>
        <strain evidence="4">20-A016</strain>
    </source>
</reference>
<feature type="domain" description="Lipocalin/cytosolic fatty-acid binding" evidence="3">
    <location>
        <begin position="14"/>
        <end position="174"/>
    </location>
</feature>